<keyword evidence="5 12" id="KW-0378">Hydrolase</keyword>
<dbReference type="EC" id="5.6.2.4" evidence="12"/>
<dbReference type="KEGG" id="daq:DAQ1742_04293"/>
<sequence length="737" mass="82663">MNTQTLSIVQVALPVPLARTFDYQLPASFAKPAPGMRVSVPFGHRKMTGIITALSHHSEFPADQLKAIHGVLDEVPLFPDSLWQMLQWAAQYYHYPLGEVLFHALPVLLRQGKPAHSAPLWQWFATEQGRATPLMTLKRAPKQQQALAALLQGPLYRHQIAQSGLTEAPLQALRTKGLCDLRAQVQPRQDWHGAFSLATERLRLNTEQATAVGAIRSEDDRFAAWLLAGITGSGKTEVYLSVLENILAQGKQALVLVPEIGLTPQTIARFRDRFNAPVEALHSGLNDSERLSVWLRAREGESAIVIGTRSALFTPFARLGLIVIDEEHDNSYKQQEGWRYHARDLAVFRARQENIPVVMGSATPALETLYNVQVGKYRQLRLSKRAGNARLAQQHLLDLKGLPLNCGLSQPLIERIRHHLADNNQVILFLNRRGFAPVVLCHECGWIAECQRCDSYYTLHQHQKMMRCHHCDSQRPIPQQCPQCGSTHLVPVGLGTEQLEQALPALFPDTPITRIDRDTTSRKGALEQQLAQVRQGGARILIGTQMLAKGHHFPDVTLVALLDVDSSLFCADFRATERFAQLYTQVSGRAGRAGKAGEVVLQTHHPEHPLLQTLLHQGYDAFASQTLKERQSVFLPPFTSHALFRADDHDNQQASLFLQQLRNLLDASPLRDESLWLMGPTPALQAKRAGRFRWQLLLQHPSRTTLQRLLRTTLALIDTLPQARKVKWVLDIDPTDN</sequence>
<name>A0A375AG69_9GAMM</name>
<evidence type="ECO:0000256" key="9">
    <source>
        <dbReference type="ARBA" id="ARBA00023125"/>
    </source>
</evidence>
<dbReference type="PROSITE" id="PS51194">
    <property type="entry name" value="HELICASE_CTER"/>
    <property type="match status" value="1"/>
</dbReference>
<comment type="subunit">
    <text evidence="12">Component of the replication restart primosome.</text>
</comment>
<evidence type="ECO:0000313" key="16">
    <source>
        <dbReference type="Proteomes" id="UP000294820"/>
    </source>
</evidence>
<evidence type="ECO:0000256" key="4">
    <source>
        <dbReference type="ARBA" id="ARBA00022741"/>
    </source>
</evidence>
<keyword evidence="10 12" id="KW-0413">Isomerase</keyword>
<dbReference type="Pfam" id="PF00271">
    <property type="entry name" value="Helicase_C"/>
    <property type="match status" value="1"/>
</dbReference>
<dbReference type="GO" id="GO:0006269">
    <property type="term" value="P:DNA replication, synthesis of primer"/>
    <property type="evidence" value="ECO:0007669"/>
    <property type="project" value="UniProtKB-KW"/>
</dbReference>
<feature type="binding site" evidence="12">
    <location>
        <position position="453"/>
    </location>
    <ligand>
        <name>Zn(2+)</name>
        <dbReference type="ChEBI" id="CHEBI:29105"/>
        <label>2</label>
    </ligand>
</feature>
<dbReference type="InterPro" id="IPR042115">
    <property type="entry name" value="PriA_3primeBD_sf"/>
</dbReference>
<dbReference type="PANTHER" id="PTHR30580:SF0">
    <property type="entry name" value="PRIMOSOMAL PROTEIN N"/>
    <property type="match status" value="1"/>
</dbReference>
<dbReference type="InterPro" id="IPR041236">
    <property type="entry name" value="PriA_C"/>
</dbReference>
<feature type="binding site" evidence="12">
    <location>
        <position position="468"/>
    </location>
    <ligand>
        <name>Zn(2+)</name>
        <dbReference type="ChEBI" id="CHEBI:29105"/>
        <label>2</label>
    </ligand>
</feature>
<dbReference type="InterPro" id="IPR001650">
    <property type="entry name" value="Helicase_C-like"/>
</dbReference>
<dbReference type="InterPro" id="IPR005259">
    <property type="entry name" value="PriA"/>
</dbReference>
<feature type="domain" description="Helicase C-terminal" evidence="14">
    <location>
        <begin position="476"/>
        <end position="635"/>
    </location>
</feature>
<dbReference type="GO" id="GO:0006270">
    <property type="term" value="P:DNA replication initiation"/>
    <property type="evidence" value="ECO:0007669"/>
    <property type="project" value="TreeGrafter"/>
</dbReference>
<dbReference type="InterPro" id="IPR027417">
    <property type="entry name" value="P-loop_NTPase"/>
</dbReference>
<dbReference type="NCBIfam" id="TIGR00595">
    <property type="entry name" value="priA"/>
    <property type="match status" value="1"/>
</dbReference>
<feature type="binding site" evidence="12">
    <location>
        <position position="481"/>
    </location>
    <ligand>
        <name>Zn(2+)</name>
        <dbReference type="ChEBI" id="CHEBI:29105"/>
        <label>1</label>
    </ligand>
</feature>
<evidence type="ECO:0000256" key="3">
    <source>
        <dbReference type="ARBA" id="ARBA00022723"/>
    </source>
</evidence>
<keyword evidence="9 12" id="KW-0238">DNA-binding</keyword>
<dbReference type="HAMAP" id="MF_00983">
    <property type="entry name" value="PriA"/>
    <property type="match status" value="1"/>
</dbReference>
<dbReference type="PANTHER" id="PTHR30580">
    <property type="entry name" value="PRIMOSOMAL PROTEIN N"/>
    <property type="match status" value="1"/>
</dbReference>
<dbReference type="InterPro" id="IPR041222">
    <property type="entry name" value="PriA_3primeBD"/>
</dbReference>
<dbReference type="InterPro" id="IPR048949">
    <property type="entry name" value="WHD_PriA"/>
</dbReference>
<comment type="cofactor">
    <cofactor evidence="12">
        <name>Zn(2+)</name>
        <dbReference type="ChEBI" id="CHEBI:29105"/>
    </cofactor>
    <text evidence="12">Binds 2 zinc ions per subunit.</text>
</comment>
<dbReference type="Pfam" id="PF17764">
    <property type="entry name" value="PriA_3primeBD"/>
    <property type="match status" value="1"/>
</dbReference>
<evidence type="ECO:0000256" key="11">
    <source>
        <dbReference type="ARBA" id="ARBA00048988"/>
    </source>
</evidence>
<dbReference type="NCBIfam" id="NF004067">
    <property type="entry name" value="PRK05580.1-4"/>
    <property type="match status" value="1"/>
</dbReference>
<comment type="similarity">
    <text evidence="12">Belongs to the helicase family. PriA subfamily.</text>
</comment>
<dbReference type="NCBIfam" id="NF004065">
    <property type="entry name" value="PRK05580.1-1"/>
    <property type="match status" value="1"/>
</dbReference>
<dbReference type="GO" id="GO:0016887">
    <property type="term" value="F:ATP hydrolysis activity"/>
    <property type="evidence" value="ECO:0007669"/>
    <property type="project" value="RHEA"/>
</dbReference>
<keyword evidence="8 12" id="KW-0067">ATP-binding</keyword>
<dbReference type="Gene3D" id="3.40.1440.60">
    <property type="entry name" value="PriA, 3(prime) DNA-binding domain"/>
    <property type="match status" value="1"/>
</dbReference>
<accession>A0A375AG69</accession>
<feature type="binding site" evidence="12">
    <location>
        <position position="471"/>
    </location>
    <ligand>
        <name>Zn(2+)</name>
        <dbReference type="ChEBI" id="CHEBI:29105"/>
        <label>2</label>
    </ligand>
</feature>
<dbReference type="SMART" id="SM00490">
    <property type="entry name" value="HELICc"/>
    <property type="match status" value="1"/>
</dbReference>
<dbReference type="InterPro" id="IPR014001">
    <property type="entry name" value="Helicase_ATP-bd"/>
</dbReference>
<dbReference type="GO" id="GO:0006302">
    <property type="term" value="P:double-strand break repair"/>
    <property type="evidence" value="ECO:0007669"/>
    <property type="project" value="InterPro"/>
</dbReference>
<evidence type="ECO:0000256" key="1">
    <source>
        <dbReference type="ARBA" id="ARBA00022515"/>
    </source>
</evidence>
<evidence type="ECO:0000256" key="10">
    <source>
        <dbReference type="ARBA" id="ARBA00023235"/>
    </source>
</evidence>
<comment type="function">
    <text evidence="12">Initiates the restart of stalled replication forks, which reloads the replicative helicase on sites other than the origin of replication. Recognizes and binds to abandoned replication forks and remodels them to uncover a helicase loading site. Promotes assembly of the primosome at these replication forks.</text>
</comment>
<dbReference type="GO" id="GO:0008270">
    <property type="term" value="F:zinc ion binding"/>
    <property type="evidence" value="ECO:0007669"/>
    <property type="project" value="UniProtKB-UniRule"/>
</dbReference>
<dbReference type="GO" id="GO:0006310">
    <property type="term" value="P:DNA recombination"/>
    <property type="evidence" value="ECO:0007669"/>
    <property type="project" value="InterPro"/>
</dbReference>
<dbReference type="GO" id="GO:0005524">
    <property type="term" value="F:ATP binding"/>
    <property type="evidence" value="ECO:0007669"/>
    <property type="project" value="UniProtKB-UniRule"/>
</dbReference>
<dbReference type="Pfam" id="PF21213">
    <property type="entry name" value="WHD_PriA"/>
    <property type="match status" value="1"/>
</dbReference>
<gene>
    <name evidence="12 15" type="primary">priA</name>
    <name evidence="15" type="ORF">DAQ1742_04293</name>
</gene>
<evidence type="ECO:0000256" key="12">
    <source>
        <dbReference type="HAMAP-Rule" id="MF_00983"/>
    </source>
</evidence>
<evidence type="ECO:0000256" key="5">
    <source>
        <dbReference type="ARBA" id="ARBA00022801"/>
    </source>
</evidence>
<dbReference type="GO" id="GO:1990077">
    <property type="term" value="C:primosome complex"/>
    <property type="evidence" value="ECO:0007669"/>
    <property type="project" value="UniProtKB-UniRule"/>
</dbReference>
<dbReference type="PROSITE" id="PS51192">
    <property type="entry name" value="HELICASE_ATP_BIND_1"/>
    <property type="match status" value="1"/>
</dbReference>
<feature type="binding site" evidence="12">
    <location>
        <position position="484"/>
    </location>
    <ligand>
        <name>Zn(2+)</name>
        <dbReference type="ChEBI" id="CHEBI:29105"/>
        <label>1</label>
    </ligand>
</feature>
<dbReference type="AlphaFoldDB" id="A0A375AG69"/>
<dbReference type="Pfam" id="PF18074">
    <property type="entry name" value="PriA_C"/>
    <property type="match status" value="1"/>
</dbReference>
<dbReference type="FunFam" id="3.40.50.300:FF:000489">
    <property type="entry name" value="Primosome assembly protein PriA"/>
    <property type="match status" value="1"/>
</dbReference>
<dbReference type="CDD" id="cd18804">
    <property type="entry name" value="SF2_C_priA"/>
    <property type="match status" value="1"/>
</dbReference>
<feature type="binding site" evidence="12">
    <location>
        <position position="444"/>
    </location>
    <ligand>
        <name>Zn(2+)</name>
        <dbReference type="ChEBI" id="CHEBI:29105"/>
        <label>1</label>
    </ligand>
</feature>
<evidence type="ECO:0000256" key="6">
    <source>
        <dbReference type="ARBA" id="ARBA00022806"/>
    </source>
</evidence>
<comment type="catalytic activity">
    <reaction evidence="12">
        <text>Couples ATP hydrolysis with the unwinding of duplex DNA by translocating in the 3'-5' direction.</text>
        <dbReference type="EC" id="5.6.2.4"/>
    </reaction>
</comment>
<evidence type="ECO:0000256" key="8">
    <source>
        <dbReference type="ARBA" id="ARBA00022840"/>
    </source>
</evidence>
<keyword evidence="3 12" id="KW-0479">Metal-binding</keyword>
<feature type="domain" description="Helicase ATP-binding" evidence="13">
    <location>
        <begin position="216"/>
        <end position="382"/>
    </location>
</feature>
<evidence type="ECO:0000313" key="15">
    <source>
        <dbReference type="EMBL" id="SLM65043.1"/>
    </source>
</evidence>
<keyword evidence="7 12" id="KW-0862">Zinc</keyword>
<proteinExistence type="inferred from homology"/>
<dbReference type="GO" id="GO:0003677">
    <property type="term" value="F:DNA binding"/>
    <property type="evidence" value="ECO:0007669"/>
    <property type="project" value="UniProtKB-UniRule"/>
</dbReference>
<dbReference type="InterPro" id="IPR040498">
    <property type="entry name" value="PriA_CRR"/>
</dbReference>
<keyword evidence="16" id="KW-1185">Reference proteome</keyword>
<keyword evidence="4 12" id="KW-0547">Nucleotide-binding</keyword>
<protein>
    <recommendedName>
        <fullName evidence="12">Replication restart protein PriA</fullName>
    </recommendedName>
    <alternativeName>
        <fullName evidence="12">ATP-dependent DNA helicase PriA</fullName>
        <ecNumber evidence="12">5.6.2.4</ecNumber>
    </alternativeName>
    <alternativeName>
        <fullName evidence="12">DNA 3'-5' helicase PriA</fullName>
    </alternativeName>
</protein>
<dbReference type="InterPro" id="IPR011545">
    <property type="entry name" value="DEAD/DEAH_box_helicase_dom"/>
</dbReference>
<dbReference type="SMART" id="SM00487">
    <property type="entry name" value="DEXDc"/>
    <property type="match status" value="1"/>
</dbReference>
<evidence type="ECO:0000256" key="7">
    <source>
        <dbReference type="ARBA" id="ARBA00022833"/>
    </source>
</evidence>
<keyword evidence="6 12" id="KW-0347">Helicase</keyword>
<dbReference type="FunFam" id="3.40.1440.60:FF:000001">
    <property type="entry name" value="Primosomal protein N"/>
    <property type="match status" value="1"/>
</dbReference>
<organism evidence="15 16">
    <name type="scientific">Dickeya aquatica</name>
    <dbReference type="NCBI Taxonomy" id="1401087"/>
    <lineage>
        <taxon>Bacteria</taxon>
        <taxon>Pseudomonadati</taxon>
        <taxon>Pseudomonadota</taxon>
        <taxon>Gammaproteobacteria</taxon>
        <taxon>Enterobacterales</taxon>
        <taxon>Pectobacteriaceae</taxon>
        <taxon>Dickeya</taxon>
    </lineage>
</organism>
<keyword evidence="1 12" id="KW-0639">Primosome</keyword>
<dbReference type="Proteomes" id="UP000294820">
    <property type="component" value="Chromosome 1"/>
</dbReference>
<evidence type="ECO:0000256" key="2">
    <source>
        <dbReference type="ARBA" id="ARBA00022705"/>
    </source>
</evidence>
<comment type="catalytic activity">
    <reaction evidence="11 12">
        <text>ATP + H2O = ADP + phosphate + H(+)</text>
        <dbReference type="Rhea" id="RHEA:13065"/>
        <dbReference type="ChEBI" id="CHEBI:15377"/>
        <dbReference type="ChEBI" id="CHEBI:15378"/>
        <dbReference type="ChEBI" id="CHEBI:30616"/>
        <dbReference type="ChEBI" id="CHEBI:43474"/>
        <dbReference type="ChEBI" id="CHEBI:456216"/>
        <dbReference type="EC" id="5.6.2.4"/>
    </reaction>
</comment>
<dbReference type="Gene3D" id="3.40.50.300">
    <property type="entry name" value="P-loop containing nucleotide triphosphate hydrolases"/>
    <property type="match status" value="2"/>
</dbReference>
<feature type="binding site" evidence="12">
    <location>
        <position position="441"/>
    </location>
    <ligand>
        <name>Zn(2+)</name>
        <dbReference type="ChEBI" id="CHEBI:29105"/>
        <label>1</label>
    </ligand>
</feature>
<dbReference type="Pfam" id="PF00270">
    <property type="entry name" value="DEAD"/>
    <property type="match status" value="1"/>
</dbReference>
<dbReference type="CDD" id="cd17929">
    <property type="entry name" value="DEXHc_priA"/>
    <property type="match status" value="1"/>
</dbReference>
<evidence type="ECO:0000259" key="14">
    <source>
        <dbReference type="PROSITE" id="PS51194"/>
    </source>
</evidence>
<feature type="binding site" evidence="12">
    <location>
        <position position="450"/>
    </location>
    <ligand>
        <name>Zn(2+)</name>
        <dbReference type="ChEBI" id="CHEBI:29105"/>
        <label>2</label>
    </ligand>
</feature>
<evidence type="ECO:0000259" key="13">
    <source>
        <dbReference type="PROSITE" id="PS51192"/>
    </source>
</evidence>
<dbReference type="EMBL" id="LT615367">
    <property type="protein sequence ID" value="SLM65043.1"/>
    <property type="molecule type" value="Genomic_DNA"/>
</dbReference>
<dbReference type="SUPFAM" id="SSF52540">
    <property type="entry name" value="P-loop containing nucleoside triphosphate hydrolases"/>
    <property type="match status" value="1"/>
</dbReference>
<dbReference type="Pfam" id="PF18319">
    <property type="entry name" value="Zn_ribbon_PriA"/>
    <property type="match status" value="1"/>
</dbReference>
<keyword evidence="2 12" id="KW-0235">DNA replication</keyword>
<dbReference type="GO" id="GO:0043138">
    <property type="term" value="F:3'-5' DNA helicase activity"/>
    <property type="evidence" value="ECO:0007669"/>
    <property type="project" value="UniProtKB-EC"/>
</dbReference>
<reference evidence="15 16" key="1">
    <citation type="submission" date="2016-09" db="EMBL/GenBank/DDBJ databases">
        <authorList>
            <person name="Reverchon S."/>
            <person name="Nasser W."/>
            <person name="Leonard S."/>
            <person name="Brochier C."/>
            <person name="Duprey A."/>
        </authorList>
    </citation>
    <scope>NUCLEOTIDE SEQUENCE [LARGE SCALE GENOMIC DNA]</scope>
    <source>
        <strain evidence="15 16">174/2</strain>
    </source>
</reference>